<comment type="caution">
    <text evidence="8">The sequence shown here is derived from an EMBL/GenBank/DDBJ whole genome shotgun (WGS) entry which is preliminary data.</text>
</comment>
<comment type="similarity">
    <text evidence="5">Belongs to the SAT4 family.</text>
</comment>
<dbReference type="STRING" id="236234.A0A1J9RQT1"/>
<dbReference type="InterPro" id="IPR052337">
    <property type="entry name" value="SAT4-like"/>
</dbReference>
<comment type="subcellular location">
    <subcellularLocation>
        <location evidence="1">Membrane</location>
        <topology evidence="1">Multi-pass membrane protein</topology>
    </subcellularLocation>
</comment>
<feature type="transmembrane region" description="Helical" evidence="6">
    <location>
        <begin position="145"/>
        <end position="162"/>
    </location>
</feature>
<protein>
    <submittedName>
        <fullName evidence="8">Integral membrane protein</fullName>
    </submittedName>
</protein>
<dbReference type="GO" id="GO:0016020">
    <property type="term" value="C:membrane"/>
    <property type="evidence" value="ECO:0007669"/>
    <property type="project" value="UniProtKB-SubCell"/>
</dbReference>
<dbReference type="InterPro" id="IPR049326">
    <property type="entry name" value="Rhodopsin_dom_fungi"/>
</dbReference>
<dbReference type="PANTHER" id="PTHR33048:SF123">
    <property type="entry name" value="INTEGRAL MEMBRANE PROTEIN"/>
    <property type="match status" value="1"/>
</dbReference>
<keyword evidence="4 6" id="KW-0472">Membrane</keyword>
<evidence type="ECO:0000256" key="3">
    <source>
        <dbReference type="ARBA" id="ARBA00022989"/>
    </source>
</evidence>
<keyword evidence="3 6" id="KW-1133">Transmembrane helix</keyword>
<keyword evidence="9" id="KW-1185">Reference proteome</keyword>
<keyword evidence="2 6" id="KW-0812">Transmembrane</keyword>
<dbReference type="Proteomes" id="UP000183809">
    <property type="component" value="Unassembled WGS sequence"/>
</dbReference>
<dbReference type="AlphaFoldDB" id="A0A1J9RQT1"/>
<dbReference type="RefSeq" id="XP_020126520.1">
    <property type="nucleotide sequence ID" value="XM_020278148.1"/>
</dbReference>
<sequence length="163" mass="18202">MSPENHSYFAIWCYVSYALGTFVVVLRLYTRLFVVTSLGVDDYFVIAATICSTGITACIPFMFNLGIGKHIIHLTVYEVNHGRKWAWYTQIIYYLALGTFPVGCDDLLSFNYFNAAFHILADMVLALLPIPVLKNLQIDPARRRGLVVIFGVTALAVAGTIAR</sequence>
<feature type="domain" description="Rhodopsin" evidence="7">
    <location>
        <begin position="26"/>
        <end position="98"/>
    </location>
</feature>
<dbReference type="OrthoDB" id="444631at2759"/>
<feature type="transmembrane region" description="Helical" evidence="6">
    <location>
        <begin position="115"/>
        <end position="133"/>
    </location>
</feature>
<dbReference type="PANTHER" id="PTHR33048">
    <property type="entry name" value="PTH11-LIKE INTEGRAL MEMBRANE PROTEIN (AFU_ORTHOLOGUE AFUA_5G11245)"/>
    <property type="match status" value="1"/>
</dbReference>
<name>A0A1J9RQT1_9PEZI</name>
<feature type="transmembrane region" description="Helical" evidence="6">
    <location>
        <begin position="44"/>
        <end position="65"/>
    </location>
</feature>
<reference evidence="8 9" key="1">
    <citation type="submission" date="2016-10" db="EMBL/GenBank/DDBJ databases">
        <title>Proteomics and genomics reveal pathogen-plant mechanisms compatible with a hemibiotrophic lifestyle of Diplodia corticola.</title>
        <authorList>
            <person name="Fernandes I."/>
            <person name="De Jonge R."/>
            <person name="Van De Peer Y."/>
            <person name="Devreese B."/>
            <person name="Alves A."/>
            <person name="Esteves A.C."/>
        </authorList>
    </citation>
    <scope>NUCLEOTIDE SEQUENCE [LARGE SCALE GENOMIC DNA]</scope>
    <source>
        <strain evidence="8 9">CBS 112549</strain>
    </source>
</reference>
<proteinExistence type="inferred from homology"/>
<evidence type="ECO:0000256" key="6">
    <source>
        <dbReference type="SAM" id="Phobius"/>
    </source>
</evidence>
<feature type="transmembrane region" description="Helical" evidence="6">
    <location>
        <begin position="85"/>
        <end position="103"/>
    </location>
</feature>
<feature type="transmembrane region" description="Helical" evidence="6">
    <location>
        <begin position="7"/>
        <end position="29"/>
    </location>
</feature>
<evidence type="ECO:0000256" key="2">
    <source>
        <dbReference type="ARBA" id="ARBA00022692"/>
    </source>
</evidence>
<evidence type="ECO:0000313" key="8">
    <source>
        <dbReference type="EMBL" id="OJD30260.1"/>
    </source>
</evidence>
<organism evidence="8 9">
    <name type="scientific">Diplodia corticola</name>
    <dbReference type="NCBI Taxonomy" id="236234"/>
    <lineage>
        <taxon>Eukaryota</taxon>
        <taxon>Fungi</taxon>
        <taxon>Dikarya</taxon>
        <taxon>Ascomycota</taxon>
        <taxon>Pezizomycotina</taxon>
        <taxon>Dothideomycetes</taxon>
        <taxon>Dothideomycetes incertae sedis</taxon>
        <taxon>Botryosphaeriales</taxon>
        <taxon>Botryosphaeriaceae</taxon>
        <taxon>Diplodia</taxon>
    </lineage>
</organism>
<feature type="domain" description="Rhodopsin" evidence="7">
    <location>
        <begin position="103"/>
        <end position="163"/>
    </location>
</feature>
<evidence type="ECO:0000256" key="4">
    <source>
        <dbReference type="ARBA" id="ARBA00023136"/>
    </source>
</evidence>
<evidence type="ECO:0000313" key="9">
    <source>
        <dbReference type="Proteomes" id="UP000183809"/>
    </source>
</evidence>
<evidence type="ECO:0000256" key="1">
    <source>
        <dbReference type="ARBA" id="ARBA00004141"/>
    </source>
</evidence>
<evidence type="ECO:0000256" key="5">
    <source>
        <dbReference type="ARBA" id="ARBA00038359"/>
    </source>
</evidence>
<accession>A0A1J9RQT1</accession>
<dbReference type="GeneID" id="31018409"/>
<gene>
    <name evidence="8" type="ORF">BKCO1_630005</name>
</gene>
<dbReference type="EMBL" id="MNUE01000063">
    <property type="protein sequence ID" value="OJD30260.1"/>
    <property type="molecule type" value="Genomic_DNA"/>
</dbReference>
<evidence type="ECO:0000259" key="7">
    <source>
        <dbReference type="Pfam" id="PF20684"/>
    </source>
</evidence>
<dbReference type="Pfam" id="PF20684">
    <property type="entry name" value="Fung_rhodopsin"/>
    <property type="match status" value="2"/>
</dbReference>